<accession>A0A9D5H2G5</accession>
<comment type="caution">
    <text evidence="2">The sequence shown here is derived from an EMBL/GenBank/DDBJ whole genome shotgun (WGS) entry which is preliminary data.</text>
</comment>
<organism evidence="2 3">
    <name type="scientific">Dioscorea zingiberensis</name>
    <dbReference type="NCBI Taxonomy" id="325984"/>
    <lineage>
        <taxon>Eukaryota</taxon>
        <taxon>Viridiplantae</taxon>
        <taxon>Streptophyta</taxon>
        <taxon>Embryophyta</taxon>
        <taxon>Tracheophyta</taxon>
        <taxon>Spermatophyta</taxon>
        <taxon>Magnoliopsida</taxon>
        <taxon>Liliopsida</taxon>
        <taxon>Dioscoreales</taxon>
        <taxon>Dioscoreaceae</taxon>
        <taxon>Dioscorea</taxon>
    </lineage>
</organism>
<feature type="region of interest" description="Disordered" evidence="1">
    <location>
        <begin position="20"/>
        <end position="49"/>
    </location>
</feature>
<sequence>MPDYFVRTLLTIIHAILPPMSKSKTTSSDPKKSSSAFPGLSRPDDREHTKKLQLEIERDLEIKSESCKCQGCCEEGSGSVCEGDIGFRAETQLFNAGCKTRKMGKDLLPMKKSTEDEAFRANPSDGNRGPRTRTGLSGIHNHRGGCGVPSRRPLKRMSSRRRWEAKQLIASGVLDVRDYPMFDEDGDGMLYQEGGWCRGGT</sequence>
<dbReference type="EMBL" id="JAGGNH010000050">
    <property type="protein sequence ID" value="KAJ0960960.1"/>
    <property type="molecule type" value="Genomic_DNA"/>
</dbReference>
<dbReference type="OrthoDB" id="1713720at2759"/>
<name>A0A9D5H2G5_9LILI</name>
<feature type="region of interest" description="Disordered" evidence="1">
    <location>
        <begin position="116"/>
        <end position="159"/>
    </location>
</feature>
<protein>
    <submittedName>
        <fullName evidence="2">Uncharacterized protein</fullName>
    </submittedName>
</protein>
<dbReference type="AlphaFoldDB" id="A0A9D5H2G5"/>
<proteinExistence type="predicted"/>
<evidence type="ECO:0000313" key="3">
    <source>
        <dbReference type="Proteomes" id="UP001085076"/>
    </source>
</evidence>
<evidence type="ECO:0000313" key="2">
    <source>
        <dbReference type="EMBL" id="KAJ0960960.1"/>
    </source>
</evidence>
<gene>
    <name evidence="2" type="ORF">J5N97_001172</name>
</gene>
<keyword evidence="3" id="KW-1185">Reference proteome</keyword>
<dbReference type="Proteomes" id="UP001085076">
    <property type="component" value="Unassembled WGS sequence"/>
</dbReference>
<reference evidence="2 3" key="1">
    <citation type="journal article" date="2022" name="Hortic Res">
        <title>The genome of Dioscorea zingiberensis sheds light on the biosynthesis, origin and evolution of the medicinally important diosgenin saponins.</title>
        <authorList>
            <person name="Li Y."/>
            <person name="Tan C."/>
            <person name="Li Z."/>
            <person name="Guo J."/>
            <person name="Li S."/>
            <person name="Chen X."/>
            <person name="Wang C."/>
            <person name="Dai X."/>
            <person name="Yang H."/>
            <person name="Song W."/>
            <person name="Hou L."/>
            <person name="Xu J."/>
            <person name="Tong Z."/>
            <person name="Xu A."/>
            <person name="Yuan X."/>
            <person name="Wang W."/>
            <person name="Yang Q."/>
            <person name="Chen L."/>
            <person name="Sun Z."/>
            <person name="Wang K."/>
            <person name="Pan B."/>
            <person name="Chen J."/>
            <person name="Bao Y."/>
            <person name="Liu F."/>
            <person name="Qi X."/>
            <person name="Gang D.R."/>
            <person name="Wen J."/>
            <person name="Li J."/>
        </authorList>
    </citation>
    <scope>NUCLEOTIDE SEQUENCE [LARGE SCALE GENOMIC DNA]</scope>
    <source>
        <strain evidence="2">Dzin_1.0</strain>
    </source>
</reference>
<evidence type="ECO:0000256" key="1">
    <source>
        <dbReference type="SAM" id="MobiDB-lite"/>
    </source>
</evidence>